<name>X1DXN3_9ZZZZ</name>
<gene>
    <name evidence="1" type="ORF">S03H2_00055</name>
</gene>
<comment type="caution">
    <text evidence="1">The sequence shown here is derived from an EMBL/GenBank/DDBJ whole genome shotgun (WGS) entry which is preliminary data.</text>
</comment>
<accession>X1DXN3</accession>
<organism evidence="1">
    <name type="scientific">marine sediment metagenome</name>
    <dbReference type="NCBI Taxonomy" id="412755"/>
    <lineage>
        <taxon>unclassified sequences</taxon>
        <taxon>metagenomes</taxon>
        <taxon>ecological metagenomes</taxon>
    </lineage>
</organism>
<evidence type="ECO:0000313" key="1">
    <source>
        <dbReference type="EMBL" id="GAH25017.1"/>
    </source>
</evidence>
<proteinExistence type="predicted"/>
<sequence length="68" mass="7661">MEEKSELKKPNMFLRVGAKGGLYFFSPKGRTIYFMAANHVRDLLEGEREFAVIHMVKAITDGGLKDNG</sequence>
<dbReference type="EMBL" id="BARU01000003">
    <property type="protein sequence ID" value="GAH25017.1"/>
    <property type="molecule type" value="Genomic_DNA"/>
</dbReference>
<dbReference type="AlphaFoldDB" id="X1DXN3"/>
<reference evidence="1" key="1">
    <citation type="journal article" date="2014" name="Front. Microbiol.">
        <title>High frequency of phylogenetically diverse reductive dehalogenase-homologous genes in deep subseafloor sedimentary metagenomes.</title>
        <authorList>
            <person name="Kawai M."/>
            <person name="Futagami T."/>
            <person name="Toyoda A."/>
            <person name="Takaki Y."/>
            <person name="Nishi S."/>
            <person name="Hori S."/>
            <person name="Arai W."/>
            <person name="Tsubouchi T."/>
            <person name="Morono Y."/>
            <person name="Uchiyama I."/>
            <person name="Ito T."/>
            <person name="Fujiyama A."/>
            <person name="Inagaki F."/>
            <person name="Takami H."/>
        </authorList>
    </citation>
    <scope>NUCLEOTIDE SEQUENCE</scope>
    <source>
        <strain evidence="1">Expedition CK06-06</strain>
    </source>
</reference>
<protein>
    <submittedName>
        <fullName evidence="1">Uncharacterized protein</fullName>
    </submittedName>
</protein>